<dbReference type="InterPro" id="IPR024194">
    <property type="entry name" value="Ac/AlaTfrase_AlgI/DltB"/>
</dbReference>
<dbReference type="GO" id="GO:0005886">
    <property type="term" value="C:plasma membrane"/>
    <property type="evidence" value="ECO:0007669"/>
    <property type="project" value="UniProtKB-SubCell"/>
</dbReference>
<feature type="transmembrane region" description="Helical" evidence="8">
    <location>
        <begin position="7"/>
        <end position="23"/>
    </location>
</feature>
<evidence type="ECO:0000256" key="2">
    <source>
        <dbReference type="ARBA" id="ARBA00010323"/>
    </source>
</evidence>
<reference evidence="9" key="1">
    <citation type="submission" date="2020-09" db="EMBL/GenBank/DDBJ databases">
        <title>Draft Genome Sequence of Paenibacillus sp. WST5.</title>
        <authorList>
            <person name="Bao Z."/>
        </authorList>
    </citation>
    <scope>NUCLEOTIDE SEQUENCE</scope>
    <source>
        <strain evidence="9">WST5</strain>
    </source>
</reference>
<evidence type="ECO:0000256" key="4">
    <source>
        <dbReference type="ARBA" id="ARBA00022692"/>
    </source>
</evidence>
<evidence type="ECO:0000256" key="8">
    <source>
        <dbReference type="SAM" id="Phobius"/>
    </source>
</evidence>
<dbReference type="EMBL" id="JACVVD010000003">
    <property type="protein sequence ID" value="MBD0380779.1"/>
    <property type="molecule type" value="Genomic_DNA"/>
</dbReference>
<dbReference type="GO" id="GO:0042121">
    <property type="term" value="P:alginic acid biosynthetic process"/>
    <property type="evidence" value="ECO:0007669"/>
    <property type="project" value="InterPro"/>
</dbReference>
<comment type="subcellular location">
    <subcellularLocation>
        <location evidence="1">Cell membrane</location>
        <topology evidence="1">Multi-pass membrane protein</topology>
    </subcellularLocation>
</comment>
<dbReference type="InterPro" id="IPR028362">
    <property type="entry name" value="AlgI"/>
</dbReference>
<organism evidence="9 10">
    <name type="scientific">Paenibacillus sedimenti</name>
    <dbReference type="NCBI Taxonomy" id="2770274"/>
    <lineage>
        <taxon>Bacteria</taxon>
        <taxon>Bacillati</taxon>
        <taxon>Bacillota</taxon>
        <taxon>Bacilli</taxon>
        <taxon>Bacillales</taxon>
        <taxon>Paenibacillaceae</taxon>
        <taxon>Paenibacillus</taxon>
    </lineage>
</organism>
<feature type="transmembrane region" description="Helical" evidence="8">
    <location>
        <begin position="219"/>
        <end position="239"/>
    </location>
</feature>
<dbReference type="PANTHER" id="PTHR13285">
    <property type="entry name" value="ACYLTRANSFERASE"/>
    <property type="match status" value="1"/>
</dbReference>
<feature type="transmembrane region" description="Helical" evidence="8">
    <location>
        <begin position="306"/>
        <end position="332"/>
    </location>
</feature>
<keyword evidence="7" id="KW-0808">Transferase</keyword>
<feature type="transmembrane region" description="Helical" evidence="8">
    <location>
        <begin position="35"/>
        <end position="58"/>
    </location>
</feature>
<keyword evidence="3 7" id="KW-1003">Cell membrane</keyword>
<dbReference type="GO" id="GO:0016746">
    <property type="term" value="F:acyltransferase activity"/>
    <property type="evidence" value="ECO:0007669"/>
    <property type="project" value="UniProtKB-KW"/>
</dbReference>
<evidence type="ECO:0000256" key="6">
    <source>
        <dbReference type="ARBA" id="ARBA00023136"/>
    </source>
</evidence>
<keyword evidence="10" id="KW-1185">Reference proteome</keyword>
<accession>A0A926KMW8</accession>
<gene>
    <name evidence="9" type="ORF">ICC18_11680</name>
</gene>
<dbReference type="AlphaFoldDB" id="A0A926KMW8"/>
<comment type="caution">
    <text evidence="9">The sequence shown here is derived from an EMBL/GenBank/DDBJ whole genome shotgun (WGS) entry which is preliminary data.</text>
</comment>
<dbReference type="PANTHER" id="PTHR13285:SF18">
    <property type="entry name" value="PROTEIN-CYSTEINE N-PALMITOYLTRANSFERASE RASP"/>
    <property type="match status" value="1"/>
</dbReference>
<evidence type="ECO:0000256" key="5">
    <source>
        <dbReference type="ARBA" id="ARBA00022989"/>
    </source>
</evidence>
<dbReference type="InterPro" id="IPR051085">
    <property type="entry name" value="MB_O-acyltransferase"/>
</dbReference>
<feature type="transmembrane region" description="Helical" evidence="8">
    <location>
        <begin position="360"/>
        <end position="380"/>
    </location>
</feature>
<feature type="transmembrane region" description="Helical" evidence="8">
    <location>
        <begin position="144"/>
        <end position="164"/>
    </location>
</feature>
<feature type="transmembrane region" description="Helical" evidence="8">
    <location>
        <begin position="401"/>
        <end position="422"/>
    </location>
</feature>
<dbReference type="RefSeq" id="WP_188174545.1">
    <property type="nucleotide sequence ID" value="NZ_JACVVD010000003.1"/>
</dbReference>
<keyword evidence="6 7" id="KW-0472">Membrane</keyword>
<dbReference type="PIRSF" id="PIRSF016636">
    <property type="entry name" value="AlgI_DltB"/>
    <property type="match status" value="1"/>
</dbReference>
<evidence type="ECO:0000256" key="7">
    <source>
        <dbReference type="PIRNR" id="PIRNR016636"/>
    </source>
</evidence>
<keyword evidence="4 8" id="KW-0812">Transmembrane</keyword>
<feature type="transmembrane region" description="Helical" evidence="8">
    <location>
        <begin position="442"/>
        <end position="462"/>
    </location>
</feature>
<dbReference type="InterPro" id="IPR004299">
    <property type="entry name" value="MBOAT_fam"/>
</dbReference>
<keyword evidence="7" id="KW-0012">Acyltransferase</keyword>
<proteinExistence type="inferred from homology"/>
<feature type="transmembrane region" description="Helical" evidence="8">
    <location>
        <begin position="110"/>
        <end position="132"/>
    </location>
</feature>
<name>A0A926KMW8_9BACL</name>
<evidence type="ECO:0000256" key="1">
    <source>
        <dbReference type="ARBA" id="ARBA00004651"/>
    </source>
</evidence>
<dbReference type="Proteomes" id="UP000650466">
    <property type="component" value="Unassembled WGS sequence"/>
</dbReference>
<protein>
    <submittedName>
        <fullName evidence="9">MBOAT family protein</fullName>
    </submittedName>
</protein>
<dbReference type="PIRSF" id="PIRSF500217">
    <property type="entry name" value="AlgI"/>
    <property type="match status" value="1"/>
</dbReference>
<feature type="transmembrane region" description="Helical" evidence="8">
    <location>
        <begin position="70"/>
        <end position="90"/>
    </location>
</feature>
<evidence type="ECO:0000256" key="3">
    <source>
        <dbReference type="ARBA" id="ARBA00022475"/>
    </source>
</evidence>
<keyword evidence="5 8" id="KW-1133">Transmembrane helix</keyword>
<dbReference type="Pfam" id="PF03062">
    <property type="entry name" value="MBOAT"/>
    <property type="match status" value="1"/>
</dbReference>
<evidence type="ECO:0000313" key="9">
    <source>
        <dbReference type="EMBL" id="MBD0380779.1"/>
    </source>
</evidence>
<comment type="similarity">
    <text evidence="2 7">Belongs to the membrane-bound acyltransferase family.</text>
</comment>
<evidence type="ECO:0000313" key="10">
    <source>
        <dbReference type="Proteomes" id="UP000650466"/>
    </source>
</evidence>
<sequence length="474" mass="55979">MLFHTPEFMILLLITIALYYIFPARRLYTLTAANLLFYSVSGLGMLVLFAIMTVFTYYSARFLNGSYRKWVLWTILLVNIGNLCFFKYSVFFIRNMEKVLSIKLLTEDSFWLSIVLPVGISFYTFEFISYAVDIYKQKIKPARSLLEFWMFISFFAHLIAGPIMRGNEFLPQVEKLTALRWNNENFRIGCFYLSLGLMKKMMLADPIADRVNVLFADPYALTGSAAWITSYLFAFQIYFDFSAYSDMAIGIGYLFGLHLPHNFMTPYLSSNATEFWRRWHITLSNWIRDYIYIPLGGSRKGTVRKYLFLFVAMTVSGFWHGALWTFILWGMYHGFLLIAHNLFRAGKQKLGLEKWDQFLVYRWLTIFIFFHLTCIGWVMFRIHDRHAVFMLLRRMLSPDAIHVPSYMLVYLYVAILLFGIHLLEHWLLKYRSRIAEVWHRSLPSPVRAACYTLLFVVLIIMLRNGDTSFIYFQF</sequence>